<dbReference type="EMBL" id="GBRH01174338">
    <property type="protein sequence ID" value="JAE23558.1"/>
    <property type="molecule type" value="Transcribed_RNA"/>
</dbReference>
<sequence>MTSSTSFRGSRRRWRKTAATSSAPCSSRRRRSAGCSATSWSASCSPGRTARPPL</sequence>
<protein>
    <submittedName>
        <fullName evidence="2">Uncharacterized protein</fullName>
    </submittedName>
</protein>
<evidence type="ECO:0000256" key="1">
    <source>
        <dbReference type="SAM" id="MobiDB-lite"/>
    </source>
</evidence>
<feature type="compositionally biased region" description="Low complexity" evidence="1">
    <location>
        <begin position="17"/>
        <end position="26"/>
    </location>
</feature>
<dbReference type="AlphaFoldDB" id="A0A0A9GS99"/>
<organism evidence="2">
    <name type="scientific">Arundo donax</name>
    <name type="common">Giant reed</name>
    <name type="synonym">Donax arundinaceus</name>
    <dbReference type="NCBI Taxonomy" id="35708"/>
    <lineage>
        <taxon>Eukaryota</taxon>
        <taxon>Viridiplantae</taxon>
        <taxon>Streptophyta</taxon>
        <taxon>Embryophyta</taxon>
        <taxon>Tracheophyta</taxon>
        <taxon>Spermatophyta</taxon>
        <taxon>Magnoliopsida</taxon>
        <taxon>Liliopsida</taxon>
        <taxon>Poales</taxon>
        <taxon>Poaceae</taxon>
        <taxon>PACMAD clade</taxon>
        <taxon>Arundinoideae</taxon>
        <taxon>Arundineae</taxon>
        <taxon>Arundo</taxon>
    </lineage>
</organism>
<reference evidence="2" key="2">
    <citation type="journal article" date="2015" name="Data Brief">
        <title>Shoot transcriptome of the giant reed, Arundo donax.</title>
        <authorList>
            <person name="Barrero R.A."/>
            <person name="Guerrero F.D."/>
            <person name="Moolhuijzen P."/>
            <person name="Goolsby J.A."/>
            <person name="Tidwell J."/>
            <person name="Bellgard S.E."/>
            <person name="Bellgard M.I."/>
        </authorList>
    </citation>
    <scope>NUCLEOTIDE SEQUENCE</scope>
    <source>
        <tissue evidence="2">Shoot tissue taken approximately 20 cm above the soil surface</tissue>
    </source>
</reference>
<evidence type="ECO:0000313" key="2">
    <source>
        <dbReference type="EMBL" id="JAE23558.1"/>
    </source>
</evidence>
<proteinExistence type="predicted"/>
<reference evidence="2" key="1">
    <citation type="submission" date="2014-09" db="EMBL/GenBank/DDBJ databases">
        <authorList>
            <person name="Magalhaes I.L.F."/>
            <person name="Oliveira U."/>
            <person name="Santos F.R."/>
            <person name="Vidigal T.H.D.A."/>
            <person name="Brescovit A.D."/>
            <person name="Santos A.J."/>
        </authorList>
    </citation>
    <scope>NUCLEOTIDE SEQUENCE</scope>
    <source>
        <tissue evidence="2">Shoot tissue taken approximately 20 cm above the soil surface</tissue>
    </source>
</reference>
<accession>A0A0A9GS99</accession>
<name>A0A0A9GS99_ARUDO</name>
<feature type="region of interest" description="Disordered" evidence="1">
    <location>
        <begin position="1"/>
        <end position="54"/>
    </location>
</feature>